<name>A0A1V2A5S0_9BACI</name>
<keyword evidence="2" id="KW-1185">Reference proteome</keyword>
<proteinExistence type="predicted"/>
<evidence type="ECO:0000313" key="2">
    <source>
        <dbReference type="Proteomes" id="UP000188613"/>
    </source>
</evidence>
<accession>A0A1V2A5S0</accession>
<gene>
    <name evidence="1" type="ORF">BTO28_12760</name>
</gene>
<comment type="caution">
    <text evidence="1">The sequence shown here is derived from an EMBL/GenBank/DDBJ whole genome shotgun (WGS) entry which is preliminary data.</text>
</comment>
<sequence length="111" mass="12692">MKSINISTNVELKHILQVKFLMLIEVNEKLSIKVSMNVILFFEVLYEGKFNLIRITNVYCLVMIGTKNENINKFKGTKITYTKILVNNQNSGTKSVDGLITYKLSVISVFL</sequence>
<reference evidence="1 2" key="1">
    <citation type="submission" date="2016-12" db="EMBL/GenBank/DDBJ databases">
        <title>Domibacillus sp. SAB 38T whole genome sequencing.</title>
        <authorList>
            <person name="Verma A."/>
            <person name="Ojha A.K."/>
            <person name="Krishnamurthi S."/>
        </authorList>
    </citation>
    <scope>NUCLEOTIDE SEQUENCE [LARGE SCALE GENOMIC DNA]</scope>
    <source>
        <strain evidence="1 2">SAB 38</strain>
    </source>
</reference>
<evidence type="ECO:0000313" key="1">
    <source>
        <dbReference type="EMBL" id="OMP66328.1"/>
    </source>
</evidence>
<dbReference type="EMBL" id="MSFI01000021">
    <property type="protein sequence ID" value="OMP66328.1"/>
    <property type="molecule type" value="Genomic_DNA"/>
</dbReference>
<dbReference type="Proteomes" id="UP000188613">
    <property type="component" value="Unassembled WGS sequence"/>
</dbReference>
<protein>
    <submittedName>
        <fullName evidence="1">Uncharacterized protein</fullName>
    </submittedName>
</protein>
<organism evidence="1 2">
    <name type="scientific">Domibacillus epiphyticus</name>
    <dbReference type="NCBI Taxonomy" id="1714355"/>
    <lineage>
        <taxon>Bacteria</taxon>
        <taxon>Bacillati</taxon>
        <taxon>Bacillota</taxon>
        <taxon>Bacilli</taxon>
        <taxon>Bacillales</taxon>
        <taxon>Bacillaceae</taxon>
        <taxon>Domibacillus</taxon>
    </lineage>
</organism>
<dbReference type="STRING" id="1714355.BTO28_12760"/>
<dbReference type="AlphaFoldDB" id="A0A1V2A5S0"/>